<dbReference type="InterPro" id="IPR001119">
    <property type="entry name" value="SLH_dom"/>
</dbReference>
<evidence type="ECO:0000313" key="5">
    <source>
        <dbReference type="Proteomes" id="UP000093309"/>
    </source>
</evidence>
<organism evidence="4 5">
    <name type="scientific">Paenibacillus pectinilyticus</name>
    <dbReference type="NCBI Taxonomy" id="512399"/>
    <lineage>
        <taxon>Bacteria</taxon>
        <taxon>Bacillati</taxon>
        <taxon>Bacillota</taxon>
        <taxon>Bacilli</taxon>
        <taxon>Bacillales</taxon>
        <taxon>Paenibacillaceae</taxon>
        <taxon>Paenibacillus</taxon>
    </lineage>
</organism>
<evidence type="ECO:0000256" key="2">
    <source>
        <dbReference type="SAM" id="MobiDB-lite"/>
    </source>
</evidence>
<proteinExistence type="predicted"/>
<protein>
    <recommendedName>
        <fullName evidence="3">SLH domain-containing protein</fullName>
    </recommendedName>
</protein>
<feature type="domain" description="SLH" evidence="3">
    <location>
        <begin position="134"/>
        <end position="200"/>
    </location>
</feature>
<dbReference type="EMBL" id="LYPC01000025">
    <property type="protein sequence ID" value="OCT13137.1"/>
    <property type="molecule type" value="Genomic_DNA"/>
</dbReference>
<feature type="compositionally biased region" description="Polar residues" evidence="2">
    <location>
        <begin position="1"/>
        <end position="14"/>
    </location>
</feature>
<evidence type="ECO:0000256" key="1">
    <source>
        <dbReference type="ARBA" id="ARBA00022729"/>
    </source>
</evidence>
<keyword evidence="5" id="KW-1185">Reference proteome</keyword>
<accession>A0A1C0ZYG2</accession>
<dbReference type="Gene3D" id="2.60.40.1220">
    <property type="match status" value="1"/>
</dbReference>
<dbReference type="Pfam" id="PF00395">
    <property type="entry name" value="SLH"/>
    <property type="match status" value="2"/>
</dbReference>
<comment type="caution">
    <text evidence="4">The sequence shown here is derived from an EMBL/GenBank/DDBJ whole genome shotgun (WGS) entry which is preliminary data.</text>
</comment>
<dbReference type="AlphaFoldDB" id="A0A1C0ZYG2"/>
<dbReference type="PROSITE" id="PS51272">
    <property type="entry name" value="SLH"/>
    <property type="match status" value="1"/>
</dbReference>
<name>A0A1C0ZYG2_9BACL</name>
<reference evidence="5" key="1">
    <citation type="submission" date="2016-05" db="EMBL/GenBank/DDBJ databases">
        <title>Paenibacillus oryzae. sp. nov., isolated from the rice root.</title>
        <authorList>
            <person name="Zhang J."/>
            <person name="Zhang X."/>
        </authorList>
    </citation>
    <scope>NUCLEOTIDE SEQUENCE [LARGE SCALE GENOMIC DNA]</scope>
    <source>
        <strain evidence="5">KCTC13222</strain>
    </source>
</reference>
<feature type="region of interest" description="Disordered" evidence="2">
    <location>
        <begin position="1"/>
        <end position="24"/>
    </location>
</feature>
<evidence type="ECO:0000313" key="4">
    <source>
        <dbReference type="EMBL" id="OCT13137.1"/>
    </source>
</evidence>
<dbReference type="InterPro" id="IPR014755">
    <property type="entry name" value="Cu-Rt/internalin_Ig-like"/>
</dbReference>
<sequence>MSESSSNMVRSNLKNKTHDIQGGEKKVMKKSLKVLATATLAFSMFASVAMADTTTTTPATTTTAATTTVKTSKDFTDLAGLDAALLAKVDALLAKGYMDGKTATTFDVTGNMTRAEAAKLVAKIFNLTVGTETTSSFKDVDGTDASQAWAIPFIEAAKKAGIIDGMTDTTFAPKDNVTIGQLATLLVKGFGKGSTVQTTTPWYQGYLDVAKAAGVDLGTDGAKLATRGDLVVGSYAADVAVSSLNAASISSVTATGAKKIEVKFNKAIDASKVTSITVARGTSAVTTAGVTWSDDKTTATIATSAKLFAGEYTVSVAGLTTAALTGKVTATDEKATKITISSDKAALDASDTTGKTVKVGYKVLNQYGEEITSITSLQASTSGTGVDIGTAGTAKITSATQWTLGQTVVLTLVQPDAGISATAALIVSPAAQVANVTVSKLYNAAGSTLSADTSDISAFELVVKAVDQYGSTISDTAALKQQVLVSVSNTTVASVKNLSSNKADWDTDTIDGSNVSVLKLAGTPTSGTTVVTLISASTGASTTFTVNVADGVVADNITFGSIDNTVALNDGSVNVPVTVTDKAGNEITDLTVLNSATKGIKIGGVAGGFTKVDGKVVYVYDFHATVTAAQTVVLTAITANNKVASKSITIKDNAVPAVITGFTSDVNPNILLASATTPVVAGTQNVTPGYLVVQDQYGRTMSSSAFTGNLGSTTYRVKVSEGNTATTSPVNLTGTALTSASDTSVVKAVYKGTETVSFSLEKWDANAVNPSPAPAGAWKAVSGSDFTPTFRGVAKSEFTSYTVNDITDVFKSTDYATAVTVSGVTADGKKVSLPVSLYNGSASLGSWDQATGKIDTSAVDFTVTGAPTLTTKAGTFTATINETGDVITKAYNAVTGAPSVKTLTVLKSVGGAATTNLELKNGTVGGTFSLATIGSLLSAVDQYGKSYVVSTANPLPTKSFISTAGVITFANGTSATPSLTISKLTNAGGSATPTISQNGTKDATITGVELGDSFTITVASGSGTTTVAVNIVQ</sequence>
<gene>
    <name evidence="4" type="ORF">A8709_20540</name>
</gene>
<keyword evidence="1" id="KW-0732">Signal</keyword>
<dbReference type="Proteomes" id="UP000093309">
    <property type="component" value="Unassembled WGS sequence"/>
</dbReference>
<evidence type="ECO:0000259" key="3">
    <source>
        <dbReference type="PROSITE" id="PS51272"/>
    </source>
</evidence>
<dbReference type="RefSeq" id="WP_065854541.1">
    <property type="nucleotide sequence ID" value="NZ_LYPC01000025.1"/>
</dbReference>
<dbReference type="STRING" id="512399.A8709_20540"/>